<accession>A0A6J6SY93</accession>
<organism evidence="1">
    <name type="scientific">freshwater metagenome</name>
    <dbReference type="NCBI Taxonomy" id="449393"/>
    <lineage>
        <taxon>unclassified sequences</taxon>
        <taxon>metagenomes</taxon>
        <taxon>ecological metagenomes</taxon>
    </lineage>
</organism>
<dbReference type="EMBL" id="CAEZYQ010000007">
    <property type="protein sequence ID" value="CAB4739872.1"/>
    <property type="molecule type" value="Genomic_DNA"/>
</dbReference>
<reference evidence="1" key="1">
    <citation type="submission" date="2020-05" db="EMBL/GenBank/DDBJ databases">
        <authorList>
            <person name="Chiriac C."/>
            <person name="Salcher M."/>
            <person name="Ghai R."/>
            <person name="Kavagutti S V."/>
        </authorList>
    </citation>
    <scope>NUCLEOTIDE SEQUENCE</scope>
</reference>
<gene>
    <name evidence="1" type="ORF">UFOPK2761_01185</name>
</gene>
<sequence length="118" mass="13154">MGILRPVDPREPSSALAQWKRRRIVKEIVNRGVPATCARCQQRELSIYPRLTYFEMQPLPEMVNVSAPVIEQRIPAALLICGNCGHMMFHAVGSLGLGEIIKSDADSDPDDELEVDQP</sequence>
<evidence type="ECO:0000313" key="1">
    <source>
        <dbReference type="EMBL" id="CAB4739872.1"/>
    </source>
</evidence>
<dbReference type="AlphaFoldDB" id="A0A6J6SY93"/>
<protein>
    <submittedName>
        <fullName evidence="1">Unannotated protein</fullName>
    </submittedName>
</protein>
<proteinExistence type="predicted"/>
<name>A0A6J6SY93_9ZZZZ</name>